<accession>A0A9E7NJD2</accession>
<gene>
    <name evidence="1" type="primary">50</name>
    <name evidence="1" type="ORF">SEA_PHAUCI_50</name>
</gene>
<organism evidence="1 2">
    <name type="scientific">Gordonia Phage Phauci</name>
    <dbReference type="NCBI Taxonomy" id="2951392"/>
    <lineage>
        <taxon>Viruses</taxon>
        <taxon>Duplodnaviria</taxon>
        <taxon>Heunggongvirae</taxon>
        <taxon>Uroviricota</taxon>
        <taxon>Caudoviricetes</taxon>
        <taxon>Stackebrandtviridae</taxon>
        <taxon>Schenleyvirinae</taxon>
        <taxon>Leonardvirus</taxon>
        <taxon>Leonardvirus phauci</taxon>
    </lineage>
</organism>
<name>A0A9E7NJD2_9CAUD</name>
<reference evidence="1" key="1">
    <citation type="submission" date="2022-05" db="EMBL/GenBank/DDBJ databases">
        <authorList>
            <person name="Newell B.J."/>
            <person name="Weaver O.G."/>
            <person name="Grabski S.E."/>
            <person name="Haskins S.E."/>
            <person name="Heijnen K.A."/>
            <person name="Furlong R.J."/>
            <person name="Sisk M.A."/>
            <person name="Booton G."/>
            <person name="Daniels C.J."/>
            <person name="Ball S.L."/>
            <person name="Garlena R.A."/>
            <person name="Russell D.A."/>
            <person name="Jacobs-Sera D."/>
            <person name="Hatfull G.F."/>
        </authorList>
    </citation>
    <scope>NUCLEOTIDE SEQUENCE</scope>
</reference>
<dbReference type="Proteomes" id="UP001058867">
    <property type="component" value="Segment"/>
</dbReference>
<dbReference type="EMBL" id="ON456349">
    <property type="protein sequence ID" value="UTN93137.1"/>
    <property type="molecule type" value="Genomic_DNA"/>
</dbReference>
<evidence type="ECO:0000313" key="2">
    <source>
        <dbReference type="Proteomes" id="UP001058867"/>
    </source>
</evidence>
<protein>
    <submittedName>
        <fullName evidence="1">Uncharacterized protein</fullName>
    </submittedName>
</protein>
<keyword evidence="2" id="KW-1185">Reference proteome</keyword>
<sequence length="368" mass="40846">MTLYRTPNGTPYLSFTLCAICHRAIGQLAGLRYGDAGQRPHDRQWRHVVPITDVMALHPARVPWDDPDEPTPPPLDLADVVARMTASVEVSLRQLLDLVGVPYTEPIVEPKRQFAPHHLGAMREAWAEGYDDGHANGRRKYDGTPDNPYAKLLDDRRQFVREQVEGTYGGGLVTDDDEFVLGDDNAEWFDAVLDAHDEWRSLQQPDAALVDARIRAEQAEARVAELDGVLHRIADTANLRPGRVTVEDGLDDVRTVLTRAGYGTQLGGWVPPYSADRALSKIWDLVKAGDSEATYDGVRAILDEMGYHEHVHTRFATEPDRTTIPPTMPECGETQGREQTFDGRALICHLPAGHDGPHLDNTAGVTWS</sequence>
<proteinExistence type="predicted"/>
<evidence type="ECO:0000313" key="1">
    <source>
        <dbReference type="EMBL" id="UTN93137.1"/>
    </source>
</evidence>